<protein>
    <recommendedName>
        <fullName evidence="2">Dynein attachment factor N-terminal domain-containing protein</fullName>
    </recommendedName>
</protein>
<proteinExistence type="predicted"/>
<dbReference type="GO" id="GO:0036157">
    <property type="term" value="C:outer dynein arm"/>
    <property type="evidence" value="ECO:0007669"/>
    <property type="project" value="InterPro"/>
</dbReference>
<dbReference type="GO" id="GO:0005576">
    <property type="term" value="C:extracellular region"/>
    <property type="evidence" value="ECO:0007669"/>
    <property type="project" value="GOC"/>
</dbReference>
<keyword evidence="4" id="KW-1185">Reference proteome</keyword>
<dbReference type="PANTHER" id="PTHR28572:SF1">
    <property type="entry name" value="COILED-COIL DOMAIN-CONTAINING PROTEIN 103"/>
    <property type="match status" value="1"/>
</dbReference>
<dbReference type="GO" id="GO:0003351">
    <property type="term" value="P:epithelial cilium movement involved in extracellular fluid movement"/>
    <property type="evidence" value="ECO:0007669"/>
    <property type="project" value="TreeGrafter"/>
</dbReference>
<dbReference type="GO" id="GO:0036159">
    <property type="term" value="P:inner dynein arm assembly"/>
    <property type="evidence" value="ECO:0007669"/>
    <property type="project" value="TreeGrafter"/>
</dbReference>
<accession>A0A2W1BM14</accession>
<gene>
    <name evidence="3" type="primary">HaOG207373</name>
    <name evidence="3" type="ORF">B5X24_HaOG207373</name>
</gene>
<dbReference type="PANTHER" id="PTHR28572">
    <property type="entry name" value="COILED-COIL DOMAIN-CONTAINING PROTEIN 103"/>
    <property type="match status" value="1"/>
</dbReference>
<reference evidence="3 4" key="1">
    <citation type="journal article" date="2017" name="BMC Biol.">
        <title>Genomic innovations, transcriptional plasticity and gene loss underlying the evolution and divergence of two highly polyphagous and invasive Helicoverpa pest species.</title>
        <authorList>
            <person name="Pearce S.L."/>
            <person name="Clarke D.F."/>
            <person name="East P.D."/>
            <person name="Elfekih S."/>
            <person name="Gordon K.H."/>
            <person name="Jermiin L.S."/>
            <person name="McGaughran A."/>
            <person name="Oakeshott J.G."/>
            <person name="Papanikolaou A."/>
            <person name="Perera O.P."/>
            <person name="Rane R.V."/>
            <person name="Richards S."/>
            <person name="Tay W.T."/>
            <person name="Walsh T.K."/>
            <person name="Anderson A."/>
            <person name="Anderson C.J."/>
            <person name="Asgari S."/>
            <person name="Board P.G."/>
            <person name="Bretschneider A."/>
            <person name="Campbell P.M."/>
            <person name="Chertemps T."/>
            <person name="Christeller J.T."/>
            <person name="Coppin C.W."/>
            <person name="Downes S.J."/>
            <person name="Duan G."/>
            <person name="Farnsworth C.A."/>
            <person name="Good R.T."/>
            <person name="Han L.B."/>
            <person name="Han Y.C."/>
            <person name="Hatje K."/>
            <person name="Horne I."/>
            <person name="Huang Y.P."/>
            <person name="Hughes D.S."/>
            <person name="Jacquin-Joly E."/>
            <person name="James W."/>
            <person name="Jhangiani S."/>
            <person name="Kollmar M."/>
            <person name="Kuwar S.S."/>
            <person name="Li S."/>
            <person name="Liu N.Y."/>
            <person name="Maibeche M.T."/>
            <person name="Miller J.R."/>
            <person name="Montagne N."/>
            <person name="Perry T."/>
            <person name="Qu J."/>
            <person name="Song S.V."/>
            <person name="Sutton G.G."/>
            <person name="Vogel H."/>
            <person name="Walenz B.P."/>
            <person name="Xu W."/>
            <person name="Zhang H.J."/>
            <person name="Zou Z."/>
            <person name="Batterham P."/>
            <person name="Edwards O.R."/>
            <person name="Feyereisen R."/>
            <person name="Gibbs R.A."/>
            <person name="Heckel D.G."/>
            <person name="McGrath A."/>
            <person name="Robin C."/>
            <person name="Scherer S.E."/>
            <person name="Worley K.C."/>
            <person name="Wu Y.D."/>
        </authorList>
    </citation>
    <scope>NUCLEOTIDE SEQUENCE [LARGE SCALE GENOMIC DNA]</scope>
    <source>
        <strain evidence="3">Harm_GR_Male_#8</strain>
        <tissue evidence="3">Whole organism</tissue>
    </source>
</reference>
<dbReference type="Pfam" id="PF15867">
    <property type="entry name" value="Dynein_attach_N"/>
    <property type="match status" value="1"/>
</dbReference>
<dbReference type="EMBL" id="KZ150034">
    <property type="protein sequence ID" value="PZC74654.1"/>
    <property type="molecule type" value="Genomic_DNA"/>
</dbReference>
<dbReference type="OrthoDB" id="447931at2759"/>
<evidence type="ECO:0000256" key="1">
    <source>
        <dbReference type="SAM" id="MobiDB-lite"/>
    </source>
</evidence>
<feature type="domain" description="Dynein attachment factor N-terminal" evidence="2">
    <location>
        <begin position="8"/>
        <end position="72"/>
    </location>
</feature>
<sequence>MEPLTQDDFKAMEVQLKTSVELDNMYWKVNSVKCDAIQTAKTYEEFADRVAAAHLDPLGHSDFKKKCTRKWNEYSTQRRSPDDEFDSEDDDKR</sequence>
<dbReference type="AlphaFoldDB" id="A0A2W1BM14"/>
<feature type="region of interest" description="Disordered" evidence="1">
    <location>
        <begin position="73"/>
        <end position="93"/>
    </location>
</feature>
<evidence type="ECO:0000259" key="2">
    <source>
        <dbReference type="Pfam" id="PF15867"/>
    </source>
</evidence>
<dbReference type="GO" id="GO:0007368">
    <property type="term" value="P:determination of left/right symmetry"/>
    <property type="evidence" value="ECO:0007669"/>
    <property type="project" value="TreeGrafter"/>
</dbReference>
<feature type="compositionally biased region" description="Acidic residues" evidence="1">
    <location>
        <begin position="83"/>
        <end position="93"/>
    </location>
</feature>
<name>A0A2W1BM14_HELAM</name>
<dbReference type="InterPro" id="IPR042422">
    <property type="entry name" value="CC103"/>
</dbReference>
<evidence type="ECO:0000313" key="3">
    <source>
        <dbReference type="EMBL" id="PZC74654.1"/>
    </source>
</evidence>
<organism evidence="3 4">
    <name type="scientific">Helicoverpa armigera</name>
    <name type="common">Cotton bollworm</name>
    <name type="synonym">Heliothis armigera</name>
    <dbReference type="NCBI Taxonomy" id="29058"/>
    <lineage>
        <taxon>Eukaryota</taxon>
        <taxon>Metazoa</taxon>
        <taxon>Ecdysozoa</taxon>
        <taxon>Arthropoda</taxon>
        <taxon>Hexapoda</taxon>
        <taxon>Insecta</taxon>
        <taxon>Pterygota</taxon>
        <taxon>Neoptera</taxon>
        <taxon>Endopterygota</taxon>
        <taxon>Lepidoptera</taxon>
        <taxon>Glossata</taxon>
        <taxon>Ditrysia</taxon>
        <taxon>Noctuoidea</taxon>
        <taxon>Noctuidae</taxon>
        <taxon>Heliothinae</taxon>
        <taxon>Helicoverpa</taxon>
    </lineage>
</organism>
<dbReference type="InterPro" id="IPR031733">
    <property type="entry name" value="Dynein_attach_N"/>
</dbReference>
<dbReference type="Proteomes" id="UP000249218">
    <property type="component" value="Unassembled WGS sequence"/>
</dbReference>
<evidence type="ECO:0000313" key="4">
    <source>
        <dbReference type="Proteomes" id="UP000249218"/>
    </source>
</evidence>